<feature type="domain" description="STAS" evidence="2">
    <location>
        <begin position="98"/>
        <end position="215"/>
    </location>
</feature>
<keyword evidence="1" id="KW-1133">Transmembrane helix</keyword>
<evidence type="ECO:0000259" key="2">
    <source>
        <dbReference type="PROSITE" id="PS50801"/>
    </source>
</evidence>
<dbReference type="InterPro" id="IPR001902">
    <property type="entry name" value="SLC26A/SulP_fam"/>
</dbReference>
<keyword evidence="4" id="KW-1185">Reference proteome</keyword>
<proteinExistence type="predicted"/>
<name>A0ABR3JJK7_9AGAR</name>
<dbReference type="CDD" id="cd07042">
    <property type="entry name" value="STAS_SulP_like_sulfate_transporter"/>
    <property type="match status" value="1"/>
</dbReference>
<gene>
    <name evidence="3" type="ORF">HGRIS_001824</name>
</gene>
<dbReference type="InterPro" id="IPR002645">
    <property type="entry name" value="STAS_dom"/>
</dbReference>
<keyword evidence="1" id="KW-0472">Membrane</keyword>
<evidence type="ECO:0000313" key="3">
    <source>
        <dbReference type="EMBL" id="KAL0955588.1"/>
    </source>
</evidence>
<evidence type="ECO:0000313" key="4">
    <source>
        <dbReference type="Proteomes" id="UP001556367"/>
    </source>
</evidence>
<dbReference type="PANTHER" id="PTHR11814">
    <property type="entry name" value="SULFATE TRANSPORTER"/>
    <property type="match status" value="1"/>
</dbReference>
<sequence length="220" mass="25026">MQGRIALVVFSLLAETPHELRYYWRMSAWVDMFLLCLTFVLSMVWNVEVGIVVSLIISLLLVVHRSSKTRMTILGRIPGTDRWKPINENPEAEEPVSGALIVRIQESLDFANTSQLKERLRRLELYGVERSHPSEEPRRPQASVLVFHMADVATCDASAAQIFYELFDEYKSRGVKLFVTHLHSGPRRTFEKAGVVELLGPDHLQATVADAMAMVEQGRY</sequence>
<reference evidence="4" key="1">
    <citation type="submission" date="2024-06" db="EMBL/GenBank/DDBJ databases">
        <title>Multi-omics analyses provide insights into the biosynthesis of the anticancer antibiotic pleurotin in Hohenbuehelia grisea.</title>
        <authorList>
            <person name="Weaver J.A."/>
            <person name="Alberti F."/>
        </authorList>
    </citation>
    <scope>NUCLEOTIDE SEQUENCE [LARGE SCALE GENOMIC DNA]</scope>
    <source>
        <strain evidence="4">T-177</strain>
    </source>
</reference>
<dbReference type="SUPFAM" id="SSF52091">
    <property type="entry name" value="SpoIIaa-like"/>
    <property type="match status" value="1"/>
</dbReference>
<feature type="transmembrane region" description="Helical" evidence="1">
    <location>
        <begin position="30"/>
        <end position="63"/>
    </location>
</feature>
<organism evidence="3 4">
    <name type="scientific">Hohenbuehelia grisea</name>
    <dbReference type="NCBI Taxonomy" id="104357"/>
    <lineage>
        <taxon>Eukaryota</taxon>
        <taxon>Fungi</taxon>
        <taxon>Dikarya</taxon>
        <taxon>Basidiomycota</taxon>
        <taxon>Agaricomycotina</taxon>
        <taxon>Agaricomycetes</taxon>
        <taxon>Agaricomycetidae</taxon>
        <taxon>Agaricales</taxon>
        <taxon>Pleurotineae</taxon>
        <taxon>Pleurotaceae</taxon>
        <taxon>Hohenbuehelia</taxon>
    </lineage>
</organism>
<dbReference type="InterPro" id="IPR036513">
    <property type="entry name" value="STAS_dom_sf"/>
</dbReference>
<dbReference type="Gene3D" id="3.30.750.24">
    <property type="entry name" value="STAS domain"/>
    <property type="match status" value="1"/>
</dbReference>
<dbReference type="Pfam" id="PF01740">
    <property type="entry name" value="STAS"/>
    <property type="match status" value="1"/>
</dbReference>
<protein>
    <recommendedName>
        <fullName evidence="2">STAS domain-containing protein</fullName>
    </recommendedName>
</protein>
<keyword evidence="1" id="KW-0812">Transmembrane</keyword>
<dbReference type="PROSITE" id="PS50801">
    <property type="entry name" value="STAS"/>
    <property type="match status" value="1"/>
</dbReference>
<evidence type="ECO:0000256" key="1">
    <source>
        <dbReference type="SAM" id="Phobius"/>
    </source>
</evidence>
<dbReference type="Proteomes" id="UP001556367">
    <property type="component" value="Unassembled WGS sequence"/>
</dbReference>
<comment type="caution">
    <text evidence="3">The sequence shown here is derived from an EMBL/GenBank/DDBJ whole genome shotgun (WGS) entry which is preliminary data.</text>
</comment>
<dbReference type="EMBL" id="JASNQZ010000006">
    <property type="protein sequence ID" value="KAL0955588.1"/>
    <property type="molecule type" value="Genomic_DNA"/>
</dbReference>
<accession>A0ABR3JJK7</accession>